<gene>
    <name evidence="1" type="ORF">O6H91_13G072200</name>
</gene>
<sequence>MLRMVICFWKQQQRHGGFVAAASTLFYHPFAALYPKPSLLVIPERNVPNFHHLKCPLLKPCVFPRWAATLSSGDPWFFSLPLHPRAEINSCFCIFTHSASNKAACLQRGATAQLLHQKPKKKRRKLTPFESLTQFLSKVQVAHRVAHILQEMEWNVGAEKAIRGLKVEWDTLMVVQVLRYYPLKVEVAWRFFCWLRGVKGYKHNPYTYNIMLEIFGRLRNIDRIQDLLREMGADGCPMNVVTYTRLMYWYGKAGDMDRALSVFDQMKAVDCKPNIVTYTTLMHLHSKDRKFSKIREVYLAMVDSGQQPNSATYTVLINCLVNMENLDSALLVFNSMEKLEAIPTFVTYGLLMNAFAKAGKLPVLWGLYEKLQNSGLWLNQKNYSSLVDSLHAAGKLEEADDLIKKIGFILEKEENPTKFFLHTMAEETSEEEYGLQEVLRAFDGQFVDKELEDPFGACLFTPYTEEQDFVRANVDIRALCGVLLNWDDKTAEALDVANIKWDWRNVLRMLMALKSGDVTWKFFTWVIGKQGYKHNVYTYSKMIDILARHGNFKNAQVLLEEMQDKKLPVSVVTFNTLISFLSAAGRLTEALKLFYWMKESDVAPNKSTFTLLIDMFAKHKRNDKALEMYKRMLEAGLRPDTSTYSSFIKSLAEEGKVEAAYSIFQKMQEFACHPDLTIYTALIDAFYKKENMGKTLEVFTATQDSGMELLPASYRLVAKAFKRVGNMEEANRIREDMNLLRSPNQKRVDSITAKAVQNTILEALLKEEISKCYTCSNS</sequence>
<comment type="caution">
    <text evidence="1">The sequence shown here is derived from an EMBL/GenBank/DDBJ whole genome shotgun (WGS) entry which is preliminary data.</text>
</comment>
<evidence type="ECO:0000313" key="2">
    <source>
        <dbReference type="Proteomes" id="UP001162992"/>
    </source>
</evidence>
<organism evidence="1 2">
    <name type="scientific">Diphasiastrum complanatum</name>
    <name type="common">Issler's clubmoss</name>
    <name type="synonym">Lycopodium complanatum</name>
    <dbReference type="NCBI Taxonomy" id="34168"/>
    <lineage>
        <taxon>Eukaryota</taxon>
        <taxon>Viridiplantae</taxon>
        <taxon>Streptophyta</taxon>
        <taxon>Embryophyta</taxon>
        <taxon>Tracheophyta</taxon>
        <taxon>Lycopodiopsida</taxon>
        <taxon>Lycopodiales</taxon>
        <taxon>Lycopodiaceae</taxon>
        <taxon>Lycopodioideae</taxon>
        <taxon>Diphasiastrum</taxon>
    </lineage>
</organism>
<proteinExistence type="predicted"/>
<evidence type="ECO:0000313" key="1">
    <source>
        <dbReference type="EMBL" id="KAJ7533945.1"/>
    </source>
</evidence>
<name>A0ACC2BW53_DIPCM</name>
<dbReference type="Proteomes" id="UP001162992">
    <property type="component" value="Chromosome 13"/>
</dbReference>
<keyword evidence="2" id="KW-1185">Reference proteome</keyword>
<reference evidence="2" key="1">
    <citation type="journal article" date="2024" name="Proc. Natl. Acad. Sci. U.S.A.">
        <title>Extraordinary preservation of gene collinearity over three hundred million years revealed in homosporous lycophytes.</title>
        <authorList>
            <person name="Li C."/>
            <person name="Wickell D."/>
            <person name="Kuo L.Y."/>
            <person name="Chen X."/>
            <person name="Nie B."/>
            <person name="Liao X."/>
            <person name="Peng D."/>
            <person name="Ji J."/>
            <person name="Jenkins J."/>
            <person name="Williams M."/>
            <person name="Shu S."/>
            <person name="Plott C."/>
            <person name="Barry K."/>
            <person name="Rajasekar S."/>
            <person name="Grimwood J."/>
            <person name="Han X."/>
            <person name="Sun S."/>
            <person name="Hou Z."/>
            <person name="He W."/>
            <person name="Dai G."/>
            <person name="Sun C."/>
            <person name="Schmutz J."/>
            <person name="Leebens-Mack J.H."/>
            <person name="Li F.W."/>
            <person name="Wang L."/>
        </authorList>
    </citation>
    <scope>NUCLEOTIDE SEQUENCE [LARGE SCALE GENOMIC DNA]</scope>
    <source>
        <strain evidence="2">cv. PW_Plant_1</strain>
    </source>
</reference>
<accession>A0ACC2BW53</accession>
<protein>
    <submittedName>
        <fullName evidence="1">Uncharacterized protein</fullName>
    </submittedName>
</protein>
<dbReference type="EMBL" id="CM055104">
    <property type="protein sequence ID" value="KAJ7533945.1"/>
    <property type="molecule type" value="Genomic_DNA"/>
</dbReference>